<organism evidence="8 9">
    <name type="scientific">Paenibacillus tyrfis</name>
    <dbReference type="NCBI Taxonomy" id="1501230"/>
    <lineage>
        <taxon>Bacteria</taxon>
        <taxon>Bacillati</taxon>
        <taxon>Bacillota</taxon>
        <taxon>Bacilli</taxon>
        <taxon>Bacillales</taxon>
        <taxon>Paenibacillaceae</taxon>
        <taxon>Paenibacillus</taxon>
    </lineage>
</organism>
<gene>
    <name evidence="5" type="primary">rimM</name>
    <name evidence="8" type="ORF">ET33_17290</name>
</gene>
<dbReference type="AlphaFoldDB" id="A0A081NY57"/>
<dbReference type="InterPro" id="IPR009000">
    <property type="entry name" value="Transl_B-barrel_sf"/>
</dbReference>
<proteinExistence type="inferred from homology"/>
<dbReference type="InterPro" id="IPR027275">
    <property type="entry name" value="PRC-brl_dom"/>
</dbReference>
<dbReference type="SUPFAM" id="SSF50346">
    <property type="entry name" value="PRC-barrel domain"/>
    <property type="match status" value="1"/>
</dbReference>
<dbReference type="SUPFAM" id="SSF50447">
    <property type="entry name" value="Translation proteins"/>
    <property type="match status" value="1"/>
</dbReference>
<dbReference type="GO" id="GO:0005840">
    <property type="term" value="C:ribosome"/>
    <property type="evidence" value="ECO:0007669"/>
    <property type="project" value="InterPro"/>
</dbReference>
<dbReference type="GO" id="GO:0043022">
    <property type="term" value="F:ribosome binding"/>
    <property type="evidence" value="ECO:0007669"/>
    <property type="project" value="InterPro"/>
</dbReference>
<evidence type="ECO:0000256" key="1">
    <source>
        <dbReference type="ARBA" id="ARBA00022490"/>
    </source>
</evidence>
<dbReference type="eggNOG" id="COG0806">
    <property type="taxonomic scope" value="Bacteria"/>
</dbReference>
<evidence type="ECO:0000256" key="2">
    <source>
        <dbReference type="ARBA" id="ARBA00022517"/>
    </source>
</evidence>
<keyword evidence="4 5" id="KW-0143">Chaperone</keyword>
<comment type="subunit">
    <text evidence="5">Binds ribosomal protein uS19.</text>
</comment>
<dbReference type="PANTHER" id="PTHR33692:SF1">
    <property type="entry name" value="RIBOSOME MATURATION FACTOR RIMM"/>
    <property type="match status" value="1"/>
</dbReference>
<comment type="function">
    <text evidence="5">An accessory protein needed during the final step in the assembly of 30S ribosomal subunit, possibly for assembly of the head region. Essential for efficient processing of 16S rRNA. May be needed both before and after RbfA during the maturation of 16S rRNA. It has affinity for free ribosomal 30S subunits but not for 70S ribosomes.</text>
</comment>
<dbReference type="GO" id="GO:0005737">
    <property type="term" value="C:cytoplasm"/>
    <property type="evidence" value="ECO:0007669"/>
    <property type="project" value="UniProtKB-SubCell"/>
</dbReference>
<dbReference type="GO" id="GO:0042274">
    <property type="term" value="P:ribosomal small subunit biogenesis"/>
    <property type="evidence" value="ECO:0007669"/>
    <property type="project" value="UniProtKB-UniRule"/>
</dbReference>
<dbReference type="HAMAP" id="MF_00014">
    <property type="entry name" value="Ribosome_mat_RimM"/>
    <property type="match status" value="1"/>
</dbReference>
<evidence type="ECO:0000256" key="5">
    <source>
        <dbReference type="HAMAP-Rule" id="MF_00014"/>
    </source>
</evidence>
<dbReference type="Gene3D" id="2.40.30.60">
    <property type="entry name" value="RimM"/>
    <property type="match status" value="1"/>
</dbReference>
<keyword evidence="2 5" id="KW-0690">Ribosome biogenesis</keyword>
<reference evidence="8 9" key="1">
    <citation type="submission" date="2014-06" db="EMBL/GenBank/DDBJ databases">
        <title>Draft genome sequence of Paenibacillus sp. MSt1.</title>
        <authorList>
            <person name="Aw Y.K."/>
            <person name="Ong K.S."/>
            <person name="Gan H.M."/>
            <person name="Lee S.M."/>
        </authorList>
    </citation>
    <scope>NUCLEOTIDE SEQUENCE [LARGE SCALE GENOMIC DNA]</scope>
    <source>
        <strain evidence="8 9">MSt1</strain>
    </source>
</reference>
<sequence>MSEKLYTVGKIVNTHGIRGELKIVPETHFPDERFAKGSKLVFVHPEQGTQLPVTVEAAREQKNMFIIKFQGFTNINEVEKYKGWLLKVEEQYLSELPEDEYYYHEIIGCTIVTEEGEELGAISEILSPGANDVWVVKRPAGKPLLLPYIDDVVLNVDINEKKVTVRLMEGLLDL</sequence>
<comment type="domain">
    <text evidence="5">The PRC barrel domain binds ribosomal protein uS19.</text>
</comment>
<dbReference type="InterPro" id="IPR011033">
    <property type="entry name" value="PRC_barrel-like_sf"/>
</dbReference>
<dbReference type="RefSeq" id="WP_036689051.1">
    <property type="nucleotide sequence ID" value="NZ_FYEP01000040.1"/>
</dbReference>
<evidence type="ECO:0000313" key="8">
    <source>
        <dbReference type="EMBL" id="KEQ23380.1"/>
    </source>
</evidence>
<dbReference type="GO" id="GO:0006364">
    <property type="term" value="P:rRNA processing"/>
    <property type="evidence" value="ECO:0007669"/>
    <property type="project" value="UniProtKB-UniRule"/>
</dbReference>
<dbReference type="Proteomes" id="UP000028123">
    <property type="component" value="Unassembled WGS sequence"/>
</dbReference>
<comment type="subcellular location">
    <subcellularLocation>
        <location evidence="5">Cytoplasm</location>
    </subcellularLocation>
</comment>
<feature type="domain" description="RimM N-terminal" evidence="6">
    <location>
        <begin position="7"/>
        <end position="90"/>
    </location>
</feature>
<name>A0A081NY57_9BACL</name>
<evidence type="ECO:0000259" key="7">
    <source>
        <dbReference type="Pfam" id="PF05239"/>
    </source>
</evidence>
<dbReference type="Gene3D" id="2.30.30.240">
    <property type="entry name" value="PRC-barrel domain"/>
    <property type="match status" value="1"/>
</dbReference>
<comment type="caution">
    <text evidence="8">The sequence shown here is derived from an EMBL/GenBank/DDBJ whole genome shotgun (WGS) entry which is preliminary data.</text>
</comment>
<evidence type="ECO:0000259" key="6">
    <source>
        <dbReference type="Pfam" id="PF01782"/>
    </source>
</evidence>
<accession>A0A081NY57</accession>
<dbReference type="Pfam" id="PF05239">
    <property type="entry name" value="PRC"/>
    <property type="match status" value="1"/>
</dbReference>
<dbReference type="InterPro" id="IPR011961">
    <property type="entry name" value="RimM"/>
</dbReference>
<dbReference type="OrthoDB" id="9810331at2"/>
<feature type="domain" description="PRC-barrel" evidence="7">
    <location>
        <begin position="98"/>
        <end position="172"/>
    </location>
</feature>
<evidence type="ECO:0000313" key="9">
    <source>
        <dbReference type="Proteomes" id="UP000028123"/>
    </source>
</evidence>
<dbReference type="InterPro" id="IPR036976">
    <property type="entry name" value="RimM_N_sf"/>
</dbReference>
<dbReference type="EMBL" id="JNVM01000023">
    <property type="protein sequence ID" value="KEQ23380.1"/>
    <property type="molecule type" value="Genomic_DNA"/>
</dbReference>
<protein>
    <recommendedName>
        <fullName evidence="5">Ribosome maturation factor RimM</fullName>
    </recommendedName>
</protein>
<dbReference type="InterPro" id="IPR002676">
    <property type="entry name" value="RimM_N"/>
</dbReference>
<keyword evidence="1 5" id="KW-0963">Cytoplasm</keyword>
<dbReference type="NCBIfam" id="TIGR02273">
    <property type="entry name" value="16S_RimM"/>
    <property type="match status" value="1"/>
</dbReference>
<dbReference type="PANTHER" id="PTHR33692">
    <property type="entry name" value="RIBOSOME MATURATION FACTOR RIMM"/>
    <property type="match status" value="1"/>
</dbReference>
<keyword evidence="3 5" id="KW-0698">rRNA processing</keyword>
<comment type="similarity">
    <text evidence="5">Belongs to the RimM family.</text>
</comment>
<dbReference type="Pfam" id="PF01782">
    <property type="entry name" value="RimM"/>
    <property type="match status" value="1"/>
</dbReference>
<evidence type="ECO:0000256" key="3">
    <source>
        <dbReference type="ARBA" id="ARBA00022552"/>
    </source>
</evidence>
<evidence type="ECO:0000256" key="4">
    <source>
        <dbReference type="ARBA" id="ARBA00023186"/>
    </source>
</evidence>
<keyword evidence="9" id="KW-1185">Reference proteome</keyword>